<dbReference type="Proteomes" id="UP001447188">
    <property type="component" value="Unassembled WGS sequence"/>
</dbReference>
<dbReference type="Gene3D" id="1.25.40.20">
    <property type="entry name" value="Ankyrin repeat-containing domain"/>
    <property type="match status" value="1"/>
</dbReference>
<protein>
    <recommendedName>
        <fullName evidence="4">Ankyrin</fullName>
    </recommendedName>
</protein>
<accession>A0ABR3GNK8</accession>
<dbReference type="SMART" id="SM00248">
    <property type="entry name" value="ANK"/>
    <property type="match status" value="1"/>
</dbReference>
<feature type="repeat" description="ANK" evidence="1">
    <location>
        <begin position="35"/>
        <end position="68"/>
    </location>
</feature>
<comment type="caution">
    <text evidence="2">The sequence shown here is derived from an EMBL/GenBank/DDBJ whole genome shotgun (WGS) entry which is preliminary data.</text>
</comment>
<name>A0ABR3GNK8_9PEZI</name>
<dbReference type="PROSITE" id="PS50088">
    <property type="entry name" value="ANK_REPEAT"/>
    <property type="match status" value="1"/>
</dbReference>
<dbReference type="InterPro" id="IPR036770">
    <property type="entry name" value="Ankyrin_rpt-contain_sf"/>
</dbReference>
<keyword evidence="3" id="KW-1185">Reference proteome</keyword>
<dbReference type="Pfam" id="PF12796">
    <property type="entry name" value="Ank_2"/>
    <property type="match status" value="1"/>
</dbReference>
<dbReference type="PANTHER" id="PTHR24157:SF3">
    <property type="entry name" value="ANKYRIN REPEAT, SAM AND BASIC LEUCINE ZIPPER DOMAIN-CONTAINING PROTEIN 1"/>
    <property type="match status" value="1"/>
</dbReference>
<gene>
    <name evidence="2" type="ORF">Q9L58_003557</name>
</gene>
<keyword evidence="1" id="KW-0040">ANK repeat</keyword>
<evidence type="ECO:0008006" key="4">
    <source>
        <dbReference type="Google" id="ProtNLM"/>
    </source>
</evidence>
<dbReference type="PANTHER" id="PTHR24157">
    <property type="entry name" value="ANKYRIN REPEAT, SAM AND BASIC LEUCINE ZIPPER DOMAIN-CONTAINING PROTEIN 1"/>
    <property type="match status" value="1"/>
</dbReference>
<dbReference type="PROSITE" id="PS50297">
    <property type="entry name" value="ANK_REP_REGION"/>
    <property type="match status" value="1"/>
</dbReference>
<dbReference type="EMBL" id="JBBBZM010000034">
    <property type="protein sequence ID" value="KAL0637500.1"/>
    <property type="molecule type" value="Genomic_DNA"/>
</dbReference>
<reference evidence="2 3" key="1">
    <citation type="submission" date="2024-02" db="EMBL/GenBank/DDBJ databases">
        <title>Discinaceae phylogenomics.</title>
        <authorList>
            <person name="Dirks A.C."/>
            <person name="James T.Y."/>
        </authorList>
    </citation>
    <scope>NUCLEOTIDE SEQUENCE [LARGE SCALE GENOMIC DNA]</scope>
    <source>
        <strain evidence="2 3">ACD0624</strain>
    </source>
</reference>
<evidence type="ECO:0000256" key="1">
    <source>
        <dbReference type="PROSITE-ProRule" id="PRU00023"/>
    </source>
</evidence>
<evidence type="ECO:0000313" key="2">
    <source>
        <dbReference type="EMBL" id="KAL0637500.1"/>
    </source>
</evidence>
<dbReference type="SUPFAM" id="SSF48403">
    <property type="entry name" value="Ankyrin repeat"/>
    <property type="match status" value="1"/>
</dbReference>
<evidence type="ECO:0000313" key="3">
    <source>
        <dbReference type="Proteomes" id="UP001447188"/>
    </source>
</evidence>
<dbReference type="InterPro" id="IPR002110">
    <property type="entry name" value="Ankyrin_rpt"/>
</dbReference>
<organism evidence="2 3">
    <name type="scientific">Discina gigas</name>
    <dbReference type="NCBI Taxonomy" id="1032678"/>
    <lineage>
        <taxon>Eukaryota</taxon>
        <taxon>Fungi</taxon>
        <taxon>Dikarya</taxon>
        <taxon>Ascomycota</taxon>
        <taxon>Pezizomycotina</taxon>
        <taxon>Pezizomycetes</taxon>
        <taxon>Pezizales</taxon>
        <taxon>Discinaceae</taxon>
        <taxon>Discina</taxon>
    </lineage>
</organism>
<sequence>MPSPNIWIAASDGDIAAIGQFLARDPTAVNSHDKNGYTPIHAAVSYNHVSLLKSLVRNHGGNVNVEDHDGDTPLFAAETVDVAKVLIEELGADSGHRNSSGLVAAEAIEEDGQFPLVAAYLRDLGPSDFVPKPPPGVSVSLSAVDDTSDTLPPVDDALRQMIQELASRADFGSEEAQRELRNLVTRAVHDHIVEPEVERSVRQRQDGNS</sequence>
<proteinExistence type="predicted"/>